<dbReference type="Proteomes" id="UP000325081">
    <property type="component" value="Unassembled WGS sequence"/>
</dbReference>
<feature type="region of interest" description="Disordered" evidence="1">
    <location>
        <begin position="128"/>
        <end position="147"/>
    </location>
</feature>
<evidence type="ECO:0000256" key="1">
    <source>
        <dbReference type="SAM" id="MobiDB-lite"/>
    </source>
</evidence>
<proteinExistence type="predicted"/>
<evidence type="ECO:0000313" key="2">
    <source>
        <dbReference type="EMBL" id="GER47770.1"/>
    </source>
</evidence>
<sequence length="147" mass="16365">MRLTILSSGCFLGSRVDTPAPYLKVSLSRVSRLKLLAGFETQGIVDETNSTSRLMWLASLYNFTYLTEGTRPRKTCSIGVQFYFPSVLAALNLEIGKSASHYLTTREARKPYIPSKETGSRTRIEALRAAAGPRGTKEKESINRNWA</sequence>
<reference evidence="3" key="1">
    <citation type="journal article" date="2019" name="Curr. Biol.">
        <title>Genome Sequence of Striga asiatica Provides Insight into the Evolution of Plant Parasitism.</title>
        <authorList>
            <person name="Yoshida S."/>
            <person name="Kim S."/>
            <person name="Wafula E.K."/>
            <person name="Tanskanen J."/>
            <person name="Kim Y.M."/>
            <person name="Honaas L."/>
            <person name="Yang Z."/>
            <person name="Spallek T."/>
            <person name="Conn C.E."/>
            <person name="Ichihashi Y."/>
            <person name="Cheong K."/>
            <person name="Cui S."/>
            <person name="Der J.P."/>
            <person name="Gundlach H."/>
            <person name="Jiao Y."/>
            <person name="Hori C."/>
            <person name="Ishida J.K."/>
            <person name="Kasahara H."/>
            <person name="Kiba T."/>
            <person name="Kim M.S."/>
            <person name="Koo N."/>
            <person name="Laohavisit A."/>
            <person name="Lee Y.H."/>
            <person name="Lumba S."/>
            <person name="McCourt P."/>
            <person name="Mortimer J.C."/>
            <person name="Mutuku J.M."/>
            <person name="Nomura T."/>
            <person name="Sasaki-Sekimoto Y."/>
            <person name="Seto Y."/>
            <person name="Wang Y."/>
            <person name="Wakatake T."/>
            <person name="Sakakibara H."/>
            <person name="Demura T."/>
            <person name="Yamaguchi S."/>
            <person name="Yoneyama K."/>
            <person name="Manabe R.I."/>
            <person name="Nelson D.C."/>
            <person name="Schulman A.H."/>
            <person name="Timko M.P."/>
            <person name="dePamphilis C.W."/>
            <person name="Choi D."/>
            <person name="Shirasu K."/>
        </authorList>
    </citation>
    <scope>NUCLEOTIDE SEQUENCE [LARGE SCALE GENOMIC DNA]</scope>
    <source>
        <strain evidence="3">cv. UVA1</strain>
    </source>
</reference>
<feature type="compositionally biased region" description="Basic and acidic residues" evidence="1">
    <location>
        <begin position="135"/>
        <end position="147"/>
    </location>
</feature>
<organism evidence="2 3">
    <name type="scientific">Striga asiatica</name>
    <name type="common">Asiatic witchweed</name>
    <name type="synonym">Buchnera asiatica</name>
    <dbReference type="NCBI Taxonomy" id="4170"/>
    <lineage>
        <taxon>Eukaryota</taxon>
        <taxon>Viridiplantae</taxon>
        <taxon>Streptophyta</taxon>
        <taxon>Embryophyta</taxon>
        <taxon>Tracheophyta</taxon>
        <taxon>Spermatophyta</taxon>
        <taxon>Magnoliopsida</taxon>
        <taxon>eudicotyledons</taxon>
        <taxon>Gunneridae</taxon>
        <taxon>Pentapetalae</taxon>
        <taxon>asterids</taxon>
        <taxon>lamiids</taxon>
        <taxon>Lamiales</taxon>
        <taxon>Orobanchaceae</taxon>
        <taxon>Buchnereae</taxon>
        <taxon>Striga</taxon>
    </lineage>
</organism>
<dbReference type="EMBL" id="BKCP01008059">
    <property type="protein sequence ID" value="GER47770.1"/>
    <property type="molecule type" value="Genomic_DNA"/>
</dbReference>
<accession>A0A5A7QRD3</accession>
<gene>
    <name evidence="2" type="ORF">STAS_24878</name>
</gene>
<protein>
    <submittedName>
        <fullName evidence="2">AMP-binding enzyme</fullName>
    </submittedName>
</protein>
<comment type="caution">
    <text evidence="2">The sequence shown here is derived from an EMBL/GenBank/DDBJ whole genome shotgun (WGS) entry which is preliminary data.</text>
</comment>
<dbReference type="AlphaFoldDB" id="A0A5A7QRD3"/>
<evidence type="ECO:0000313" key="3">
    <source>
        <dbReference type="Proteomes" id="UP000325081"/>
    </source>
</evidence>
<name>A0A5A7QRD3_STRAF</name>
<keyword evidence="3" id="KW-1185">Reference proteome</keyword>